<feature type="transmembrane region" description="Helical" evidence="8">
    <location>
        <begin position="289"/>
        <end position="312"/>
    </location>
</feature>
<evidence type="ECO:0000256" key="7">
    <source>
        <dbReference type="SAM" id="MobiDB-lite"/>
    </source>
</evidence>
<evidence type="ECO:0000256" key="1">
    <source>
        <dbReference type="ARBA" id="ARBA00004651"/>
    </source>
</evidence>
<keyword evidence="11" id="KW-1185">Reference proteome</keyword>
<dbReference type="PANTHER" id="PTHR35402:SF1">
    <property type="entry name" value="TYPE II SECRETION SYSTEM PROTEIN GSPF DOMAIN-CONTAINING PROTEIN"/>
    <property type="match status" value="1"/>
</dbReference>
<evidence type="ECO:0000259" key="9">
    <source>
        <dbReference type="Pfam" id="PF00482"/>
    </source>
</evidence>
<proteinExistence type="predicted"/>
<dbReference type="InterPro" id="IPR056569">
    <property type="entry name" value="ArlJ-like"/>
</dbReference>
<evidence type="ECO:0000256" key="2">
    <source>
        <dbReference type="ARBA" id="ARBA00022475"/>
    </source>
</evidence>
<evidence type="ECO:0000256" key="8">
    <source>
        <dbReference type="SAM" id="Phobius"/>
    </source>
</evidence>
<keyword evidence="4 8" id="KW-1133">Transmembrane helix</keyword>
<feature type="transmembrane region" description="Helical" evidence="8">
    <location>
        <begin position="73"/>
        <end position="98"/>
    </location>
</feature>
<name>A0A1H3HH73_9EURY</name>
<feature type="transmembrane region" description="Helical" evidence="8">
    <location>
        <begin position="611"/>
        <end position="637"/>
    </location>
</feature>
<evidence type="ECO:0000256" key="5">
    <source>
        <dbReference type="ARBA" id="ARBA00023136"/>
    </source>
</evidence>
<dbReference type="Gene3D" id="1.20.81.30">
    <property type="entry name" value="Type II secretion system (T2SS), domain F"/>
    <property type="match status" value="1"/>
</dbReference>
<reference evidence="11" key="1">
    <citation type="submission" date="2016-10" db="EMBL/GenBank/DDBJ databases">
        <authorList>
            <person name="Varghese N."/>
            <person name="Submissions S."/>
        </authorList>
    </citation>
    <scope>NUCLEOTIDE SEQUENCE [LARGE SCALE GENOMIC DNA]</scope>
    <source>
        <strain evidence="11">DC30,IBRC 10041,KCTC 4046</strain>
    </source>
</reference>
<keyword evidence="2" id="KW-1003">Cell membrane</keyword>
<keyword evidence="3 8" id="KW-0812">Transmembrane</keyword>
<gene>
    <name evidence="10" type="ORF">SAMN05216564_103278</name>
</gene>
<dbReference type="EMBL" id="FNPC01000003">
    <property type="protein sequence ID" value="SDY14801.1"/>
    <property type="molecule type" value="Genomic_DNA"/>
</dbReference>
<dbReference type="InterPro" id="IPR018076">
    <property type="entry name" value="T2SS_GspF_dom"/>
</dbReference>
<keyword evidence="10" id="KW-0282">Flagellum</keyword>
<dbReference type="Proteomes" id="UP000199079">
    <property type="component" value="Unassembled WGS sequence"/>
</dbReference>
<dbReference type="RefSeq" id="WP_092731600.1">
    <property type="nucleotide sequence ID" value="NZ_FNPC01000003.1"/>
</dbReference>
<feature type="region of interest" description="Disordered" evidence="7">
    <location>
        <begin position="347"/>
        <end position="405"/>
    </location>
</feature>
<feature type="transmembrane region" description="Helical" evidence="8">
    <location>
        <begin position="474"/>
        <end position="492"/>
    </location>
</feature>
<evidence type="ECO:0000256" key="3">
    <source>
        <dbReference type="ARBA" id="ARBA00022692"/>
    </source>
</evidence>
<keyword evidence="10" id="KW-0969">Cilium</keyword>
<dbReference type="Pfam" id="PF00482">
    <property type="entry name" value="T2SSF"/>
    <property type="match status" value="2"/>
</dbReference>
<feature type="transmembrane region" description="Helical" evidence="8">
    <location>
        <begin position="710"/>
        <end position="726"/>
    </location>
</feature>
<dbReference type="GO" id="GO:0005886">
    <property type="term" value="C:plasma membrane"/>
    <property type="evidence" value="ECO:0007669"/>
    <property type="project" value="UniProtKB-SubCell"/>
</dbReference>
<organism evidence="10 11">
    <name type="scientific">Halopenitus persicus</name>
    <dbReference type="NCBI Taxonomy" id="1048396"/>
    <lineage>
        <taxon>Archaea</taxon>
        <taxon>Methanobacteriati</taxon>
        <taxon>Methanobacteriota</taxon>
        <taxon>Stenosarchaea group</taxon>
        <taxon>Halobacteria</taxon>
        <taxon>Halobacteriales</taxon>
        <taxon>Haloferacaceae</taxon>
        <taxon>Halopenitus</taxon>
    </lineage>
</organism>
<evidence type="ECO:0000256" key="4">
    <source>
        <dbReference type="ARBA" id="ARBA00022989"/>
    </source>
</evidence>
<feature type="transmembrane region" description="Helical" evidence="8">
    <location>
        <begin position="433"/>
        <end position="454"/>
    </location>
</feature>
<evidence type="ECO:0000256" key="6">
    <source>
        <dbReference type="SAM" id="Coils"/>
    </source>
</evidence>
<keyword evidence="5 8" id="KW-0472">Membrane</keyword>
<feature type="transmembrane region" description="Helical" evidence="8">
    <location>
        <begin position="318"/>
        <end position="338"/>
    </location>
</feature>
<feature type="domain" description="Type II secretion system protein GspF" evidence="9">
    <location>
        <begin position="507"/>
        <end position="632"/>
    </location>
</feature>
<keyword evidence="6" id="KW-0175">Coiled coil</keyword>
<dbReference type="PANTHER" id="PTHR35402">
    <property type="entry name" value="INTEGRAL MEMBRANE PROTEIN-RELATED"/>
    <property type="match status" value="1"/>
</dbReference>
<comment type="subcellular location">
    <subcellularLocation>
        <location evidence="1">Cell membrane</location>
        <topology evidence="1">Multi-pass membrane protein</topology>
    </subcellularLocation>
</comment>
<feature type="transmembrane region" description="Helical" evidence="8">
    <location>
        <begin position="678"/>
        <end position="698"/>
    </location>
</feature>
<dbReference type="InterPro" id="IPR042094">
    <property type="entry name" value="T2SS_GspF_sf"/>
</dbReference>
<feature type="transmembrane region" description="Helical" evidence="8">
    <location>
        <begin position="130"/>
        <end position="152"/>
    </location>
</feature>
<accession>A0A1H3HH73</accession>
<evidence type="ECO:0000313" key="10">
    <source>
        <dbReference type="EMBL" id="SDY14801.1"/>
    </source>
</evidence>
<dbReference type="AlphaFoldDB" id="A0A1H3HH73"/>
<sequence>MIRFLPLVALAAALGLLLAPAVSRRAGLFVSRLALSLFGDYVADESPRKQDQRELLRSAHASTTHRVYASKTLLYAGAAGIAGGMLGIYAAAGLLYALEVGADRIEAALPTGLAFLADLARLSTIGVGELFLLLVFFSGTLGATLALGVYYARWFVLDQRAHERGARIDATLPRTVAFVYALSRSGMTFPTVMNTLAENEDVYGEAATELGVAVRDMNTFGTDVLTALRRVAHHTPSENLEEFAENLASVLGSGRSISEFLNDQYDRYQEESEAQQEQYLELLSTFAEAYVTVLVAGPLFFITILVVVGLVIQDTVPILRIVVYAGVPLASAGFIVYVDSVTQPVDDSTTAAVGSDERDDSADVPADATDADETVDPTARPIGTRPDGGPASPAGNAGDGNAGDRWRADRERLAQYDRLQRLLGWARRPTRLLLWRPHTSLAVTLPLAAVWIWSTATPIPTASIDALVRAVDDALVQSTILVLAVYAALYEIQSRRTARIEASVPDFLDRLASINEAGMTVVESLDRVRRSDLDDLTPELERTWRDVEWGADVESALYRMERRIKSPLVSRSVALIVNAMQASGDIAPVLNIAADEARATRQLRRERKQVMMTYLIVIYISFLVFLGIIASLTLAFIPAIEGANLSGATAGMGGGVASGVGGGITDGLGEANVDGYELIFYHAAVIQGVCSGLIAGQLGEGDLRDGVKHAVILLVVTYVAAVAIGLI</sequence>
<dbReference type="OrthoDB" id="12374at2157"/>
<feature type="coiled-coil region" evidence="6">
    <location>
        <begin position="258"/>
        <end position="285"/>
    </location>
</feature>
<keyword evidence="10" id="KW-0966">Cell projection</keyword>
<feature type="domain" description="Type II secretion system protein GspF" evidence="9">
    <location>
        <begin position="180"/>
        <end position="303"/>
    </location>
</feature>
<feature type="compositionally biased region" description="Low complexity" evidence="7">
    <location>
        <begin position="387"/>
        <end position="396"/>
    </location>
</feature>
<protein>
    <submittedName>
        <fullName evidence="10">Flagellar protein FlaJ</fullName>
    </submittedName>
</protein>
<evidence type="ECO:0000313" key="11">
    <source>
        <dbReference type="Proteomes" id="UP000199079"/>
    </source>
</evidence>